<dbReference type="PANTHER" id="PTHR43245:SF58">
    <property type="entry name" value="BLL5923 PROTEIN"/>
    <property type="match status" value="1"/>
</dbReference>
<accession>K0Q332</accession>
<dbReference type="InterPro" id="IPR050177">
    <property type="entry name" value="Lipid_A_modif_metabolic_enz"/>
</dbReference>
<dbReference type="Gene3D" id="3.40.50.720">
    <property type="entry name" value="NAD(P)-binding Rossmann-like Domain"/>
    <property type="match status" value="1"/>
</dbReference>
<dbReference type="Proteomes" id="UP000009319">
    <property type="component" value="Unassembled WGS sequence"/>
</dbReference>
<evidence type="ECO:0000259" key="1">
    <source>
        <dbReference type="Pfam" id="PF01370"/>
    </source>
</evidence>
<keyword evidence="3" id="KW-1185">Reference proteome</keyword>
<dbReference type="Pfam" id="PF01370">
    <property type="entry name" value="Epimerase"/>
    <property type="match status" value="1"/>
</dbReference>
<dbReference type="STRING" id="1211777.BN77_p10399"/>
<gene>
    <name evidence="2" type="primary">galE</name>
    <name evidence="2" type="ORF">BN77_p10399</name>
</gene>
<dbReference type="EMBL" id="CANI01000043">
    <property type="protein sequence ID" value="CCM79150.1"/>
    <property type="molecule type" value="Genomic_DNA"/>
</dbReference>
<dbReference type="PANTHER" id="PTHR43245">
    <property type="entry name" value="BIFUNCTIONAL POLYMYXIN RESISTANCE PROTEIN ARNA"/>
    <property type="match status" value="1"/>
</dbReference>
<dbReference type="eggNOG" id="COG0451">
    <property type="taxonomic scope" value="Bacteria"/>
</dbReference>
<dbReference type="EC" id="5.1.3.2" evidence="2"/>
<evidence type="ECO:0000313" key="3">
    <source>
        <dbReference type="Proteomes" id="UP000009319"/>
    </source>
</evidence>
<reference evidence="2 3" key="1">
    <citation type="journal article" date="2013" name="Genome Announc.">
        <title>Draft Genome Sequence of Rhizobium mesoamericanum STM3625, a Nitrogen-Fixing Symbiont of Mimosa pudica Isolated in French Guiana (South America).</title>
        <authorList>
            <person name="Moulin L."/>
            <person name="Mornico D."/>
            <person name="Melkonian R."/>
            <person name="Klonowska A."/>
        </authorList>
    </citation>
    <scope>NUCLEOTIDE SEQUENCE [LARGE SCALE GENOMIC DNA]</scope>
    <source>
        <strain evidence="2 3">STM3625</strain>
    </source>
</reference>
<proteinExistence type="predicted"/>
<sequence>MCQFARGPPSDSLCQTIAWHAGVDPELTMLLVTGATGFVGQDLLRRLRLRNLPFKAACRSDRAGYLAVGDIDGGTDWKAVLPGVDAVIHLAAANQNVVDGSNPGPEVFRTVNTEGTINLAKQAAASGVKRFIFISTIKVNGERSAKERPFTPQDIPNPATDYAVSKLEAERALIALSKTSDMQIVIIRPPLVYGRGAGGSFKALAQLVRSGIPLPMASIGNRRSMIYVENLADLIVTAVVHPAAAGQVLLAGDGEAVSTPELLRLLAAAMGRRARLVPCPPAVLQMLGRAIGKEELVSRLTDWLEVDTSHTRALLDWTPPFDMRDALKRSF</sequence>
<dbReference type="HOGENOM" id="CLU_007383_6_1_5"/>
<comment type="caution">
    <text evidence="2">The sequence shown here is derived from an EMBL/GenBank/DDBJ whole genome shotgun (WGS) entry which is preliminary data.</text>
</comment>
<organism evidence="2 3">
    <name type="scientific">Rhizobium mesoamericanum STM3625</name>
    <dbReference type="NCBI Taxonomy" id="1211777"/>
    <lineage>
        <taxon>Bacteria</taxon>
        <taxon>Pseudomonadati</taxon>
        <taxon>Pseudomonadota</taxon>
        <taxon>Alphaproteobacteria</taxon>
        <taxon>Hyphomicrobiales</taxon>
        <taxon>Rhizobiaceae</taxon>
        <taxon>Rhizobium/Agrobacterium group</taxon>
        <taxon>Rhizobium</taxon>
    </lineage>
</organism>
<dbReference type="GO" id="GO:0003978">
    <property type="term" value="F:UDP-glucose 4-epimerase activity"/>
    <property type="evidence" value="ECO:0007669"/>
    <property type="project" value="UniProtKB-EC"/>
</dbReference>
<evidence type="ECO:0000313" key="2">
    <source>
        <dbReference type="EMBL" id="CCM79150.1"/>
    </source>
</evidence>
<keyword evidence="2" id="KW-0413">Isomerase</keyword>
<dbReference type="InterPro" id="IPR036291">
    <property type="entry name" value="NAD(P)-bd_dom_sf"/>
</dbReference>
<dbReference type="InterPro" id="IPR001509">
    <property type="entry name" value="Epimerase_deHydtase"/>
</dbReference>
<dbReference type="SUPFAM" id="SSF51735">
    <property type="entry name" value="NAD(P)-binding Rossmann-fold domains"/>
    <property type="match status" value="1"/>
</dbReference>
<protein>
    <submittedName>
        <fullName evidence="2">UDP-glucose 4-epimerase</fullName>
        <ecNumber evidence="2">5.1.3.2</ecNumber>
    </submittedName>
</protein>
<feature type="domain" description="NAD-dependent epimerase/dehydratase" evidence="1">
    <location>
        <begin position="31"/>
        <end position="245"/>
    </location>
</feature>
<name>K0Q332_9HYPH</name>
<dbReference type="AlphaFoldDB" id="K0Q332"/>